<name>A0ABR1P5P0_DIAER</name>
<proteinExistence type="predicted"/>
<evidence type="ECO:0000313" key="2">
    <source>
        <dbReference type="Proteomes" id="UP001430848"/>
    </source>
</evidence>
<accession>A0ABR1P5P0</accession>
<reference evidence="1 2" key="1">
    <citation type="submission" date="2024-02" db="EMBL/GenBank/DDBJ databases">
        <title>De novo assembly and annotation of 12 fungi associated with fruit tree decline syndrome in Ontario, Canada.</title>
        <authorList>
            <person name="Sulman M."/>
            <person name="Ellouze W."/>
            <person name="Ilyukhin E."/>
        </authorList>
    </citation>
    <scope>NUCLEOTIDE SEQUENCE [LARGE SCALE GENOMIC DNA]</scope>
    <source>
        <strain evidence="1 2">M169</strain>
    </source>
</reference>
<evidence type="ECO:0000313" key="1">
    <source>
        <dbReference type="EMBL" id="KAK7726607.1"/>
    </source>
</evidence>
<keyword evidence="2" id="KW-1185">Reference proteome</keyword>
<dbReference type="Proteomes" id="UP001430848">
    <property type="component" value="Unassembled WGS sequence"/>
</dbReference>
<organism evidence="1 2">
    <name type="scientific">Diaporthe eres</name>
    <name type="common">Phomopsis oblonga</name>
    <dbReference type="NCBI Taxonomy" id="83184"/>
    <lineage>
        <taxon>Eukaryota</taxon>
        <taxon>Fungi</taxon>
        <taxon>Dikarya</taxon>
        <taxon>Ascomycota</taxon>
        <taxon>Pezizomycotina</taxon>
        <taxon>Sordariomycetes</taxon>
        <taxon>Sordariomycetidae</taxon>
        <taxon>Diaporthales</taxon>
        <taxon>Diaporthaceae</taxon>
        <taxon>Diaporthe</taxon>
        <taxon>Diaporthe eres species complex</taxon>
    </lineage>
</organism>
<dbReference type="EMBL" id="JAKNSF020000042">
    <property type="protein sequence ID" value="KAK7726607.1"/>
    <property type="molecule type" value="Genomic_DNA"/>
</dbReference>
<protein>
    <submittedName>
        <fullName evidence="1">Uncharacterized protein</fullName>
    </submittedName>
</protein>
<sequence length="77" mass="8014">MGAEDEFKGFINGEGNVVFGNEGVACTVDGEEGECNQFGSCFRLIVNEIDTLADDAPECIAGGEIGVLDEDGNVVPN</sequence>
<gene>
    <name evidence="1" type="ORF">SLS63_007576</name>
</gene>
<comment type="caution">
    <text evidence="1">The sequence shown here is derived from an EMBL/GenBank/DDBJ whole genome shotgun (WGS) entry which is preliminary data.</text>
</comment>